<dbReference type="GO" id="GO:0008198">
    <property type="term" value="F:ferrous iron binding"/>
    <property type="evidence" value="ECO:0007669"/>
    <property type="project" value="TreeGrafter"/>
</dbReference>
<dbReference type="Gene3D" id="1.10.10.600">
    <property type="entry name" value="IscX-like"/>
    <property type="match status" value="1"/>
</dbReference>
<dbReference type="InterPro" id="IPR036762">
    <property type="entry name" value="IscX-like_sf"/>
</dbReference>
<dbReference type="Proteomes" id="UP000316199">
    <property type="component" value="Unassembled WGS sequence"/>
</dbReference>
<reference evidence="1 2" key="1">
    <citation type="submission" date="2019-02" db="EMBL/GenBank/DDBJ databases">
        <title>Prokaryotic population dynamics and viral predation in marine succession experiment using metagenomics: the confinement effect.</title>
        <authorList>
            <person name="Haro-Moreno J.M."/>
            <person name="Rodriguez-Valera F."/>
            <person name="Lopez-Perez M."/>
        </authorList>
    </citation>
    <scope>NUCLEOTIDE SEQUENCE [LARGE SCALE GENOMIC DNA]</scope>
    <source>
        <strain evidence="1">MED-G157</strain>
    </source>
</reference>
<dbReference type="EMBL" id="SHAG01000017">
    <property type="protein sequence ID" value="RZO76123.1"/>
    <property type="molecule type" value="Genomic_DNA"/>
</dbReference>
<comment type="caution">
    <text evidence="1">The sequence shown here is derived from an EMBL/GenBank/DDBJ whole genome shotgun (WGS) entry which is preliminary data.</text>
</comment>
<dbReference type="NCBIfam" id="TIGR03412">
    <property type="entry name" value="iscX_yfhJ"/>
    <property type="match status" value="1"/>
</dbReference>
<protein>
    <submittedName>
        <fullName evidence="1">Fe-S assembly protein IscX</fullName>
    </submittedName>
</protein>
<name>A0A520S0Y4_9GAMM</name>
<dbReference type="SUPFAM" id="SSF140319">
    <property type="entry name" value="IscX-like"/>
    <property type="match status" value="1"/>
</dbReference>
<organism evidence="1 2">
    <name type="scientific">OM182 bacterium</name>
    <dbReference type="NCBI Taxonomy" id="2510334"/>
    <lineage>
        <taxon>Bacteria</taxon>
        <taxon>Pseudomonadati</taxon>
        <taxon>Pseudomonadota</taxon>
        <taxon>Gammaproteobacteria</taxon>
        <taxon>OMG group</taxon>
        <taxon>OM182 clade</taxon>
    </lineage>
</organism>
<dbReference type="GO" id="GO:0005829">
    <property type="term" value="C:cytosol"/>
    <property type="evidence" value="ECO:0007669"/>
    <property type="project" value="TreeGrafter"/>
</dbReference>
<dbReference type="PIRSF" id="PIRSF039003">
    <property type="entry name" value="IscX"/>
    <property type="match status" value="1"/>
</dbReference>
<dbReference type="AlphaFoldDB" id="A0A520S0Y4"/>
<accession>A0A520S0Y4</accession>
<dbReference type="InterPro" id="IPR007479">
    <property type="entry name" value="ISC_FeS_clus_asmbl_IscsX"/>
</dbReference>
<dbReference type="GO" id="GO:0016226">
    <property type="term" value="P:iron-sulfur cluster assembly"/>
    <property type="evidence" value="ECO:0007669"/>
    <property type="project" value="UniProtKB-UniRule"/>
</dbReference>
<evidence type="ECO:0000313" key="2">
    <source>
        <dbReference type="Proteomes" id="UP000316199"/>
    </source>
</evidence>
<sequence length="64" mass="7425">MKWTDTVDIAIELTEAYPEIDPLKIRFTDLQAWVMALPGFNDDPDRCGERVLEAIQMAWLDELD</sequence>
<dbReference type="PANTHER" id="PTHR37532">
    <property type="entry name" value="PROTEIN ISCX"/>
    <property type="match status" value="1"/>
</dbReference>
<proteinExistence type="predicted"/>
<evidence type="ECO:0000313" key="1">
    <source>
        <dbReference type="EMBL" id="RZO76123.1"/>
    </source>
</evidence>
<dbReference type="Pfam" id="PF04384">
    <property type="entry name" value="Fe-S_assembly"/>
    <property type="match status" value="1"/>
</dbReference>
<gene>
    <name evidence="1" type="primary">iscX</name>
    <name evidence="1" type="ORF">EVA68_05090</name>
</gene>
<dbReference type="PANTHER" id="PTHR37532:SF1">
    <property type="entry name" value="PROTEIN ISCX"/>
    <property type="match status" value="1"/>
</dbReference>